<dbReference type="OrthoDB" id="5294672at2"/>
<dbReference type="KEGG" id="atw:C0099_03620"/>
<dbReference type="PANTHER" id="PTHR36698:SF2">
    <property type="entry name" value="MCE_MLAD DOMAIN-CONTAINING PROTEIN"/>
    <property type="match status" value="1"/>
</dbReference>
<dbReference type="Pfam" id="PF02470">
    <property type="entry name" value="MlaD"/>
    <property type="match status" value="1"/>
</dbReference>
<feature type="domain" description="Mce/MlaD" evidence="1">
    <location>
        <begin position="47"/>
        <end position="116"/>
    </location>
</feature>
<dbReference type="Proteomes" id="UP000242205">
    <property type="component" value="Chromosome"/>
</dbReference>
<protein>
    <submittedName>
        <fullName evidence="2">MCE family protein</fullName>
    </submittedName>
</protein>
<reference evidence="2 3" key="1">
    <citation type="submission" date="2018-01" db="EMBL/GenBank/DDBJ databases">
        <authorList>
            <person name="Fu G.-Y."/>
        </authorList>
    </citation>
    <scope>NUCLEOTIDE SEQUENCE [LARGE SCALE GENOMIC DNA]</scope>
    <source>
        <strain evidence="2 3">SY39</strain>
    </source>
</reference>
<dbReference type="PANTHER" id="PTHR36698">
    <property type="entry name" value="BLL5892 PROTEIN"/>
    <property type="match status" value="1"/>
</dbReference>
<name>A0A2I6S4C1_9RHOO</name>
<gene>
    <name evidence="2" type="ORF">C0099_03620</name>
</gene>
<proteinExistence type="predicted"/>
<dbReference type="RefSeq" id="WP_102246181.1">
    <property type="nucleotide sequence ID" value="NZ_CP025682.1"/>
</dbReference>
<dbReference type="AlphaFoldDB" id="A0A2I6S4C1"/>
<keyword evidence="3" id="KW-1185">Reference proteome</keyword>
<evidence type="ECO:0000313" key="2">
    <source>
        <dbReference type="EMBL" id="AUN94109.1"/>
    </source>
</evidence>
<organism evidence="2 3">
    <name type="scientific">Pseudazoarcus pumilus</name>
    <dbReference type="NCBI Taxonomy" id="2067960"/>
    <lineage>
        <taxon>Bacteria</taxon>
        <taxon>Pseudomonadati</taxon>
        <taxon>Pseudomonadota</taxon>
        <taxon>Betaproteobacteria</taxon>
        <taxon>Rhodocyclales</taxon>
        <taxon>Zoogloeaceae</taxon>
        <taxon>Pseudazoarcus</taxon>
    </lineage>
</organism>
<evidence type="ECO:0000313" key="3">
    <source>
        <dbReference type="Proteomes" id="UP000242205"/>
    </source>
</evidence>
<sequence>METRAHHVLIGLFTLAAAIGALLFALWLGQSGAERDQAFYDIAFHEPVTGLSRGSTVEFNGIRIGDVASLRLDPADPRRVFARVRIDPSAPMRDDTQARLVPAGITGLSIIRLTSGDDPSSQPLPASEGEIPVIVATPSPLSRLLADGEDVMLNVNELLIRAREALSPQTVDDLSATLHNLRLVSDSLAGRRDELATMLDDANRLIASTHRLVDGELGDTLASASRAMNAVERTVGEIESIVRDNRGNVEGGLRGLADIGPAMAELRATLASLRTITRQLEDSPRDYLLGRQPTREFQP</sequence>
<accession>A0A2I6S4C1</accession>
<dbReference type="EMBL" id="CP025682">
    <property type="protein sequence ID" value="AUN94109.1"/>
    <property type="molecule type" value="Genomic_DNA"/>
</dbReference>
<evidence type="ECO:0000259" key="1">
    <source>
        <dbReference type="Pfam" id="PF02470"/>
    </source>
</evidence>
<dbReference type="InterPro" id="IPR003399">
    <property type="entry name" value="Mce/MlaD"/>
</dbReference>